<keyword evidence="4" id="KW-1185">Reference proteome</keyword>
<dbReference type="Gene3D" id="2.120.10.30">
    <property type="entry name" value="TolB, C-terminal domain"/>
    <property type="match status" value="1"/>
</dbReference>
<evidence type="ECO:0000313" key="3">
    <source>
        <dbReference type="EMBL" id="MFD0852906.1"/>
    </source>
</evidence>
<dbReference type="PANTHER" id="PTHR19328">
    <property type="entry name" value="HEDGEHOG-INTERACTING PROTEIN"/>
    <property type="match status" value="1"/>
</dbReference>
<dbReference type="Proteomes" id="UP001597083">
    <property type="component" value="Unassembled WGS sequence"/>
</dbReference>
<reference evidence="4" key="1">
    <citation type="journal article" date="2019" name="Int. J. Syst. Evol. Microbiol.">
        <title>The Global Catalogue of Microorganisms (GCM) 10K type strain sequencing project: providing services to taxonomists for standard genome sequencing and annotation.</title>
        <authorList>
            <consortium name="The Broad Institute Genomics Platform"/>
            <consortium name="The Broad Institute Genome Sequencing Center for Infectious Disease"/>
            <person name="Wu L."/>
            <person name="Ma J."/>
        </authorList>
    </citation>
    <scope>NUCLEOTIDE SEQUENCE [LARGE SCALE GENOMIC DNA]</scope>
    <source>
        <strain evidence="4">JCM 31696</strain>
    </source>
</reference>
<dbReference type="SUPFAM" id="SSF50952">
    <property type="entry name" value="Soluble quinoprotein glucose dehydrogenase"/>
    <property type="match status" value="1"/>
</dbReference>
<proteinExistence type="predicted"/>
<feature type="region of interest" description="Disordered" evidence="1">
    <location>
        <begin position="184"/>
        <end position="214"/>
    </location>
</feature>
<protein>
    <submittedName>
        <fullName evidence="3">PQQ-dependent sugar dehydrogenase</fullName>
    </submittedName>
</protein>
<dbReference type="InterPro" id="IPR011042">
    <property type="entry name" value="6-blade_b-propeller_TolB-like"/>
</dbReference>
<dbReference type="InterPro" id="IPR012938">
    <property type="entry name" value="Glc/Sorbosone_DH"/>
</dbReference>
<dbReference type="PANTHER" id="PTHR19328:SF75">
    <property type="entry name" value="ALDOSE SUGAR DEHYDROGENASE YLII"/>
    <property type="match status" value="1"/>
</dbReference>
<gene>
    <name evidence="3" type="ORF">ACFQ07_11750</name>
</gene>
<name>A0ABW3CEE9_9ACTN</name>
<dbReference type="InterPro" id="IPR011041">
    <property type="entry name" value="Quinoprot_gluc/sorb_DH_b-prop"/>
</dbReference>
<comment type="caution">
    <text evidence="3">The sequence shown here is derived from an EMBL/GenBank/DDBJ whole genome shotgun (WGS) entry which is preliminary data.</text>
</comment>
<feature type="non-terminal residue" evidence="3">
    <location>
        <position position="214"/>
    </location>
</feature>
<evidence type="ECO:0000256" key="1">
    <source>
        <dbReference type="SAM" id="MobiDB-lite"/>
    </source>
</evidence>
<feature type="non-terminal residue" evidence="3">
    <location>
        <position position="1"/>
    </location>
</feature>
<dbReference type="Pfam" id="PF07995">
    <property type="entry name" value="GSDH"/>
    <property type="match status" value="1"/>
</dbReference>
<evidence type="ECO:0000259" key="2">
    <source>
        <dbReference type="Pfam" id="PF07995"/>
    </source>
</evidence>
<evidence type="ECO:0000313" key="4">
    <source>
        <dbReference type="Proteomes" id="UP001597083"/>
    </source>
</evidence>
<dbReference type="EMBL" id="JBHTIR010001730">
    <property type="protein sequence ID" value="MFD0852906.1"/>
    <property type="molecule type" value="Genomic_DNA"/>
</dbReference>
<sequence length="214" mass="23458">TLGVPAQARQQDPATEWSNYEKITLTKSVGEPIDLAVLPDRRVLHTARNGDIRLTDPSTGITRVINTIPVYANSEDGLQTIALDPDFDQNQWVYVYYAPRTMTAPYPETTPAGSAPNSLPPGEDESYWDRWKGYNQLSRFKWTGGSLDLSTEQVIIKVEVQRGQCCHVAGDLDWDDQGNLYLATGDNTPAGTPGANGYAPNNDAPGMNPGFDAR</sequence>
<organism evidence="3 4">
    <name type="scientific">Actinomadura adrarensis</name>
    <dbReference type="NCBI Taxonomy" id="1819600"/>
    <lineage>
        <taxon>Bacteria</taxon>
        <taxon>Bacillati</taxon>
        <taxon>Actinomycetota</taxon>
        <taxon>Actinomycetes</taxon>
        <taxon>Streptosporangiales</taxon>
        <taxon>Thermomonosporaceae</taxon>
        <taxon>Actinomadura</taxon>
    </lineage>
</organism>
<feature type="domain" description="Glucose/Sorbosone dehydrogenase" evidence="2">
    <location>
        <begin position="31"/>
        <end position="188"/>
    </location>
</feature>
<accession>A0ABW3CEE9</accession>